<dbReference type="Gene3D" id="2.170.120.20">
    <property type="entry name" value="Ribosomal protein L25, beta domain"/>
    <property type="match status" value="1"/>
</dbReference>
<dbReference type="InterPro" id="IPR020057">
    <property type="entry name" value="Ribosomal_bL25_b-dom"/>
</dbReference>
<evidence type="ECO:0000256" key="3">
    <source>
        <dbReference type="ARBA" id="ARBA00022980"/>
    </source>
</evidence>
<evidence type="ECO:0000256" key="6">
    <source>
        <dbReference type="SAM" id="MobiDB-lite"/>
    </source>
</evidence>
<dbReference type="CDD" id="cd00495">
    <property type="entry name" value="Ribosomal_L25_TL5_CTC"/>
    <property type="match status" value="1"/>
</dbReference>
<dbReference type="Gene3D" id="2.40.240.10">
    <property type="entry name" value="Ribosomal Protein L25, Chain P"/>
    <property type="match status" value="1"/>
</dbReference>
<dbReference type="InterPro" id="IPR037121">
    <property type="entry name" value="Ribosomal_bL25_C"/>
</dbReference>
<dbReference type="Pfam" id="PF01386">
    <property type="entry name" value="Ribosomal_L25p"/>
    <property type="match status" value="1"/>
</dbReference>
<dbReference type="GO" id="GO:0003735">
    <property type="term" value="F:structural constituent of ribosome"/>
    <property type="evidence" value="ECO:0007669"/>
    <property type="project" value="InterPro"/>
</dbReference>
<dbReference type="InterPro" id="IPR020930">
    <property type="entry name" value="Ribosomal_uL5_bac-type"/>
</dbReference>
<name>A0A2M6XCQ8_9BACT</name>
<keyword evidence="4 5" id="KW-0687">Ribonucleoprotein</keyword>
<feature type="compositionally biased region" description="Low complexity" evidence="6">
    <location>
        <begin position="197"/>
        <end position="223"/>
    </location>
</feature>
<keyword evidence="2 5" id="KW-0694">RNA-binding</keyword>
<dbReference type="HAMAP" id="MF_01334">
    <property type="entry name" value="Ribosomal_bL25_CTC"/>
    <property type="match status" value="1"/>
</dbReference>
<comment type="caution">
    <text evidence="9">The sequence shown here is derived from an EMBL/GenBank/DDBJ whole genome shotgun (WGS) entry which is preliminary data.</text>
</comment>
<dbReference type="AlphaFoldDB" id="A0A2M6XCQ8"/>
<evidence type="ECO:0000256" key="2">
    <source>
        <dbReference type="ARBA" id="ARBA00022884"/>
    </source>
</evidence>
<keyword evidence="1 5" id="KW-0699">rRNA-binding</keyword>
<dbReference type="GO" id="GO:0006412">
    <property type="term" value="P:translation"/>
    <property type="evidence" value="ECO:0007669"/>
    <property type="project" value="UniProtKB-UniRule"/>
</dbReference>
<proteinExistence type="inferred from homology"/>
<reference evidence="10" key="1">
    <citation type="submission" date="2017-09" db="EMBL/GenBank/DDBJ databases">
        <title>Depth-based differentiation of microbial function through sediment-hosted aquifers and enrichment of novel symbionts in the deep terrestrial subsurface.</title>
        <authorList>
            <person name="Probst A.J."/>
            <person name="Ladd B."/>
            <person name="Jarett J.K."/>
            <person name="Geller-Mcgrath D.E."/>
            <person name="Sieber C.M.K."/>
            <person name="Emerson J.B."/>
            <person name="Anantharaman K."/>
            <person name="Thomas B.C."/>
            <person name="Malmstrom R."/>
            <person name="Stieglmeier M."/>
            <person name="Klingl A."/>
            <person name="Woyke T."/>
            <person name="Ryan C.M."/>
            <person name="Banfield J.F."/>
        </authorList>
    </citation>
    <scope>NUCLEOTIDE SEQUENCE [LARGE SCALE GENOMIC DNA]</scope>
</reference>
<comment type="similarity">
    <text evidence="5">Belongs to the bacterial ribosomal protein bL25 family. CTC subfamily.</text>
</comment>
<evidence type="ECO:0000259" key="8">
    <source>
        <dbReference type="Pfam" id="PF14693"/>
    </source>
</evidence>
<feature type="domain" description="Large ribosomal subunit protein bL25 beta" evidence="8">
    <location>
        <begin position="99"/>
        <end position="183"/>
    </location>
</feature>
<dbReference type="InterPro" id="IPR001021">
    <property type="entry name" value="Ribosomal_bL25_long"/>
</dbReference>
<dbReference type="NCBIfam" id="TIGR00731">
    <property type="entry name" value="bL25_bact_ctc"/>
    <property type="match status" value="1"/>
</dbReference>
<dbReference type="Pfam" id="PF14693">
    <property type="entry name" value="Ribosomal_TL5_C"/>
    <property type="match status" value="1"/>
</dbReference>
<dbReference type="GO" id="GO:0022625">
    <property type="term" value="C:cytosolic large ribosomal subunit"/>
    <property type="evidence" value="ECO:0007669"/>
    <property type="project" value="TreeGrafter"/>
</dbReference>
<dbReference type="InterPro" id="IPR029751">
    <property type="entry name" value="Ribosomal_L25_dom"/>
</dbReference>
<keyword evidence="3 5" id="KW-0689">Ribosomal protein</keyword>
<dbReference type="EMBL" id="PEYO01000017">
    <property type="protein sequence ID" value="PIU03449.1"/>
    <property type="molecule type" value="Genomic_DNA"/>
</dbReference>
<dbReference type="InterPro" id="IPR020056">
    <property type="entry name" value="Rbsml_bL25/Gln-tRNA_synth_N"/>
</dbReference>
<dbReference type="SUPFAM" id="SSF50715">
    <property type="entry name" value="Ribosomal protein L25-like"/>
    <property type="match status" value="1"/>
</dbReference>
<dbReference type="InterPro" id="IPR011035">
    <property type="entry name" value="Ribosomal_bL25/Gln-tRNA_synth"/>
</dbReference>
<evidence type="ECO:0000313" key="10">
    <source>
        <dbReference type="Proteomes" id="UP000228996"/>
    </source>
</evidence>
<sequence>MKRIAIKAEKREILGRKVKKIRNEGKIPANLYGKKIKSEPLQVKNDEFKKVWDQVGETTLLDVEIGEKVHPVLIHHVQIHPVTGEILHIDFHEVSLTEKTTAKVPVELIGESPAIRQNLGVLLQPLSELEVEALPADLPEKLTVDISGLVEVDNQITVGEIKVDTKIIKILADPAEVVVKIVALQKEEVVTPPPAAEVPAEGEAAPSGETPTEEAAPSETPKE</sequence>
<evidence type="ECO:0000256" key="5">
    <source>
        <dbReference type="HAMAP-Rule" id="MF_01334"/>
    </source>
</evidence>
<evidence type="ECO:0000313" key="9">
    <source>
        <dbReference type="EMBL" id="PIU03449.1"/>
    </source>
</evidence>
<feature type="domain" description="Large ribosomal subunit protein bL25 L25" evidence="7">
    <location>
        <begin position="6"/>
        <end position="91"/>
    </location>
</feature>
<gene>
    <name evidence="5" type="primary">rplY</name>
    <name evidence="5" type="synonym">ctc</name>
    <name evidence="9" type="ORF">COT44_03325</name>
</gene>
<comment type="function">
    <text evidence="5">This is one of the proteins that binds to the 5S RNA in the ribosome where it forms part of the central protuberance.</text>
</comment>
<evidence type="ECO:0000256" key="4">
    <source>
        <dbReference type="ARBA" id="ARBA00023274"/>
    </source>
</evidence>
<protein>
    <recommendedName>
        <fullName evidence="5">Large ribosomal subunit protein bL25</fullName>
    </recommendedName>
    <alternativeName>
        <fullName evidence="5">General stress protein CTC</fullName>
    </alternativeName>
</protein>
<evidence type="ECO:0000256" key="1">
    <source>
        <dbReference type="ARBA" id="ARBA00022730"/>
    </source>
</evidence>
<feature type="region of interest" description="Disordered" evidence="6">
    <location>
        <begin position="190"/>
        <end position="223"/>
    </location>
</feature>
<organism evidence="9 10">
    <name type="scientific">Candidatus Shapirobacteria bacterium CG08_land_8_20_14_0_20_39_18</name>
    <dbReference type="NCBI Taxonomy" id="1974883"/>
    <lineage>
        <taxon>Bacteria</taxon>
        <taxon>Candidatus Shapironibacteriota</taxon>
    </lineage>
</organism>
<dbReference type="GO" id="GO:0008097">
    <property type="term" value="F:5S rRNA binding"/>
    <property type="evidence" value="ECO:0007669"/>
    <property type="project" value="InterPro"/>
</dbReference>
<dbReference type="Proteomes" id="UP000228996">
    <property type="component" value="Unassembled WGS sequence"/>
</dbReference>
<dbReference type="PANTHER" id="PTHR33284:SF1">
    <property type="entry name" value="RIBOSOMAL PROTEIN L25_GLN-TRNA SYNTHETASE, ANTI-CODON-BINDING DOMAIN-CONTAINING PROTEIN"/>
    <property type="match status" value="1"/>
</dbReference>
<dbReference type="PANTHER" id="PTHR33284">
    <property type="entry name" value="RIBOSOMAL PROTEIN L25/GLN-TRNA SYNTHETASE, ANTI-CODON-BINDING DOMAIN-CONTAINING PROTEIN"/>
    <property type="match status" value="1"/>
</dbReference>
<comment type="subunit">
    <text evidence="5">Part of the 50S ribosomal subunit; part of the 5S rRNA/L5/L18/L25 subcomplex. Contacts the 5S rRNA. Binds to the 5S rRNA independently of L5 and L18.</text>
</comment>
<accession>A0A2M6XCQ8</accession>
<evidence type="ECO:0000259" key="7">
    <source>
        <dbReference type="Pfam" id="PF01386"/>
    </source>
</evidence>